<name>A0A8K0WGZ3_9HYPO</name>
<evidence type="ECO:0000313" key="3">
    <source>
        <dbReference type="Proteomes" id="UP000813427"/>
    </source>
</evidence>
<comment type="caution">
    <text evidence="2">The sequence shown here is derived from an EMBL/GenBank/DDBJ whole genome shotgun (WGS) entry which is preliminary data.</text>
</comment>
<feature type="region of interest" description="Disordered" evidence="1">
    <location>
        <begin position="1"/>
        <end position="30"/>
    </location>
</feature>
<proteinExistence type="predicted"/>
<keyword evidence="3" id="KW-1185">Reference proteome</keyword>
<gene>
    <name evidence="2" type="ORF">BKA59DRAFT_122104</name>
</gene>
<dbReference type="Proteomes" id="UP000813427">
    <property type="component" value="Unassembled WGS sequence"/>
</dbReference>
<reference evidence="2" key="1">
    <citation type="journal article" date="2021" name="Nat. Commun.">
        <title>Genetic determinants of endophytism in the Arabidopsis root mycobiome.</title>
        <authorList>
            <person name="Mesny F."/>
            <person name="Miyauchi S."/>
            <person name="Thiergart T."/>
            <person name="Pickel B."/>
            <person name="Atanasova L."/>
            <person name="Karlsson M."/>
            <person name="Huettel B."/>
            <person name="Barry K.W."/>
            <person name="Haridas S."/>
            <person name="Chen C."/>
            <person name="Bauer D."/>
            <person name="Andreopoulos W."/>
            <person name="Pangilinan J."/>
            <person name="LaButti K."/>
            <person name="Riley R."/>
            <person name="Lipzen A."/>
            <person name="Clum A."/>
            <person name="Drula E."/>
            <person name="Henrissat B."/>
            <person name="Kohler A."/>
            <person name="Grigoriev I.V."/>
            <person name="Martin F.M."/>
            <person name="Hacquard S."/>
        </authorList>
    </citation>
    <scope>NUCLEOTIDE SEQUENCE</scope>
    <source>
        <strain evidence="2">MPI-SDFR-AT-0068</strain>
    </source>
</reference>
<dbReference type="OrthoDB" id="4737775at2759"/>
<evidence type="ECO:0000256" key="1">
    <source>
        <dbReference type="SAM" id="MobiDB-lite"/>
    </source>
</evidence>
<protein>
    <recommendedName>
        <fullName evidence="4">BZIP domain-containing protein</fullName>
    </recommendedName>
</protein>
<evidence type="ECO:0008006" key="4">
    <source>
        <dbReference type="Google" id="ProtNLM"/>
    </source>
</evidence>
<accession>A0A8K0WGZ3</accession>
<dbReference type="EMBL" id="JAGPXF010000002">
    <property type="protein sequence ID" value="KAH7257900.1"/>
    <property type="molecule type" value="Genomic_DNA"/>
</dbReference>
<feature type="compositionally biased region" description="Basic residues" evidence="1">
    <location>
        <begin position="13"/>
        <end position="28"/>
    </location>
</feature>
<organism evidence="2 3">
    <name type="scientific">Fusarium tricinctum</name>
    <dbReference type="NCBI Taxonomy" id="61284"/>
    <lineage>
        <taxon>Eukaryota</taxon>
        <taxon>Fungi</taxon>
        <taxon>Dikarya</taxon>
        <taxon>Ascomycota</taxon>
        <taxon>Pezizomycotina</taxon>
        <taxon>Sordariomycetes</taxon>
        <taxon>Hypocreomycetidae</taxon>
        <taxon>Hypocreales</taxon>
        <taxon>Nectriaceae</taxon>
        <taxon>Fusarium</taxon>
        <taxon>Fusarium tricinctum species complex</taxon>
    </lineage>
</organism>
<dbReference type="AlphaFoldDB" id="A0A8K0WGZ3"/>
<sequence length="334" mass="36594">MGAANDQDDLTRRRERGRRSQAAFRKRQAQSVQALSIQNDALKKSIQKAINATHGDERPEMLNALRDLAEAAELDIPSTLAGEIISHKKDRLPEKPITEISSNMTGGAWEDVCLSLGPSPATQYRLDCGVWLDPLHYLRVSLPPQDILPYLGPGAESFAGILFWSVMEHSQSGCARHGPEALIKTGLGHSTPTKSIAPSFIQTMAKARIEYKQTGAISQAHAVAAEDDLGLVLCKLVEADYRSQGKDPNQWLSCVAIEQRVKNKIGHSALSTLTEVALGHADVLFQHLLDEVQCKLYDTSVCFGDGPRWDVEIVDDLFAALIGHILGMKKHVCD</sequence>
<evidence type="ECO:0000313" key="2">
    <source>
        <dbReference type="EMBL" id="KAH7257900.1"/>
    </source>
</evidence>